<evidence type="ECO:0000313" key="7">
    <source>
        <dbReference type="EMBL" id="CBG40622.1"/>
    </source>
</evidence>
<dbReference type="EMBL" id="FN555004">
    <property type="protein sequence ID" value="CBG40622.1"/>
    <property type="molecule type" value="Genomic_DNA"/>
</dbReference>
<comment type="similarity">
    <text evidence="4">Belongs to the ABC transporter superfamily. ABCF family. YbiT subfamily.</text>
</comment>
<dbReference type="SUPFAM" id="SSF52540">
    <property type="entry name" value="P-loop containing nucleoside triphosphate hydrolases"/>
    <property type="match status" value="2"/>
</dbReference>
<evidence type="ECO:0000256" key="2">
    <source>
        <dbReference type="ARBA" id="ARBA00022741"/>
    </source>
</evidence>
<dbReference type="eggNOG" id="COG0488">
    <property type="taxonomic scope" value="Bacteria"/>
</dbReference>
<dbReference type="Pfam" id="PF00005">
    <property type="entry name" value="ABC_tran"/>
    <property type="match status" value="2"/>
</dbReference>
<dbReference type="HOGENOM" id="CLU_000604_36_0_7"/>
<dbReference type="FunFam" id="3.40.50.300:FF:000011">
    <property type="entry name" value="Putative ABC transporter ATP-binding component"/>
    <property type="match status" value="1"/>
</dbReference>
<proteinExistence type="inferred from homology"/>
<dbReference type="PANTHER" id="PTHR42855">
    <property type="entry name" value="ABC TRANSPORTER ATP-BINDING SUBUNIT"/>
    <property type="match status" value="1"/>
</dbReference>
<dbReference type="STRING" id="679897.HMU13690"/>
<evidence type="ECO:0000256" key="5">
    <source>
        <dbReference type="ARBA" id="ARBA00074044"/>
    </source>
</evidence>
<dbReference type="FunFam" id="3.40.50.300:FF:000070">
    <property type="entry name" value="Putative ABC transporter ATP-binding component"/>
    <property type="match status" value="1"/>
</dbReference>
<feature type="domain" description="ABC transporter" evidence="6">
    <location>
        <begin position="322"/>
        <end position="536"/>
    </location>
</feature>
<organism evidence="7 8">
    <name type="scientific">Helicobacter mustelae (strain ATCC 43772 / CCUG 25715 / CIP 103759 / LMG 18044 / NCTC 12198 / R85-136P)</name>
    <name type="common">Campylobacter mustelae</name>
    <dbReference type="NCBI Taxonomy" id="679897"/>
    <lineage>
        <taxon>Bacteria</taxon>
        <taxon>Pseudomonadati</taxon>
        <taxon>Campylobacterota</taxon>
        <taxon>Epsilonproteobacteria</taxon>
        <taxon>Campylobacterales</taxon>
        <taxon>Helicobacteraceae</taxon>
        <taxon>Helicobacter</taxon>
    </lineage>
</organism>
<dbReference type="GO" id="GO:0016887">
    <property type="term" value="F:ATP hydrolysis activity"/>
    <property type="evidence" value="ECO:0007669"/>
    <property type="project" value="InterPro"/>
</dbReference>
<dbReference type="Proteomes" id="UP000001522">
    <property type="component" value="Chromosome"/>
</dbReference>
<dbReference type="InterPro" id="IPR027417">
    <property type="entry name" value="P-loop_NTPase"/>
</dbReference>
<evidence type="ECO:0000256" key="1">
    <source>
        <dbReference type="ARBA" id="ARBA00022737"/>
    </source>
</evidence>
<evidence type="ECO:0000256" key="3">
    <source>
        <dbReference type="ARBA" id="ARBA00022840"/>
    </source>
</evidence>
<dbReference type="CDD" id="cd03221">
    <property type="entry name" value="ABCF_EF-3"/>
    <property type="match status" value="2"/>
</dbReference>
<dbReference type="AlphaFoldDB" id="D3UJE6"/>
<dbReference type="PROSITE" id="PS50893">
    <property type="entry name" value="ABC_TRANSPORTER_2"/>
    <property type="match status" value="2"/>
</dbReference>
<dbReference type="KEGG" id="hms:HMU13690"/>
<dbReference type="Pfam" id="PF12848">
    <property type="entry name" value="ABC_tran_Xtn"/>
    <property type="match status" value="1"/>
</dbReference>
<dbReference type="GO" id="GO:0005524">
    <property type="term" value="F:ATP binding"/>
    <property type="evidence" value="ECO:0007669"/>
    <property type="project" value="UniProtKB-KW"/>
</dbReference>
<name>D3UJE6_HELM1</name>
<dbReference type="InterPro" id="IPR051309">
    <property type="entry name" value="ABCF_ATPase"/>
</dbReference>
<keyword evidence="2" id="KW-0547">Nucleotide-binding</keyword>
<dbReference type="PANTHER" id="PTHR42855:SF2">
    <property type="entry name" value="DRUG RESISTANCE ABC TRANSPORTER,ATP-BINDING PROTEIN"/>
    <property type="match status" value="1"/>
</dbReference>
<dbReference type="SMART" id="SM00382">
    <property type="entry name" value="AAA"/>
    <property type="match status" value="2"/>
</dbReference>
<evidence type="ECO:0000259" key="6">
    <source>
        <dbReference type="PROSITE" id="PS50893"/>
    </source>
</evidence>
<dbReference type="RefSeq" id="WP_013023688.1">
    <property type="nucleotide sequence ID" value="NC_013949.1"/>
</dbReference>
<reference evidence="7 8" key="1">
    <citation type="journal article" date="2010" name="BMC Genomics">
        <title>Comparative genomics and proteomics of Helicobacter mustelae, an ulcerogenic and carcinogenic gastric pathogen.</title>
        <authorList>
            <person name="O'Toole P.W."/>
            <person name="Snelling W.J."/>
            <person name="Canchaya C."/>
            <person name="Forde B.M."/>
            <person name="Hardie K.R."/>
            <person name="Josenhans C."/>
            <person name="Graham R.L.J."/>
            <person name="McMullan G."/>
            <person name="Parkhill J."/>
            <person name="Belda E."/>
            <person name="Bentley S.D."/>
        </authorList>
    </citation>
    <scope>NUCLEOTIDE SEQUENCE [LARGE SCALE GENOMIC DNA]</scope>
    <source>
        <strain evidence="8">ATCC 43772 / LMG 18044 / NCTC 12198 / 12198</strain>
    </source>
</reference>
<dbReference type="Gene3D" id="3.40.50.300">
    <property type="entry name" value="P-loop containing nucleotide triphosphate hydrolases"/>
    <property type="match status" value="2"/>
</dbReference>
<protein>
    <recommendedName>
        <fullName evidence="5">Probable ATP-binding protein YbiT</fullName>
    </recommendedName>
</protein>
<evidence type="ECO:0000313" key="8">
    <source>
        <dbReference type="Proteomes" id="UP000001522"/>
    </source>
</evidence>
<sequence>MLQTINLTMNYATKKLFENINIKLDSGKRYGLIGANGAGKSTFLKILQGAYEPSSGEVIIHPNARLGVLGQDQYAFEDLSLKDAVLIGNKRLFDAVKEKERLYAEGDLSDEKVNERLGELEMICAEEDPMYEYEVVIEKILQDLGFPTDLHTQPMKTLTGGDKFKILLAQVLFPKPEILLLDEPTNNLDLPAIAWLEENLKRHVGTMVVISHDRHFLNTVCTHILDLDFKTIREFSGNYDDWYIASTLIAKQQEMERNKKLKEKEELENFIARFSANASKARQATSRQKQLEKLEIQALALSSRRDPSISFKPKRTIGNEALECEGISKSYGEKKVLENLSLKILPGDKIALIGANGVGKSTLCKILVEEIAPDQGTVKWGATTQRGYFPQNVSEEIKGEETLYEWLRGFDKKVESGEIRNALGRMLFSGEEQEKSINALSGGEKHRMVLSKLMLEGGNFLVLDEPSNHLDLESIVALGEALYKFNGNVICVSHDRELIDAFANRIIELVDDGANGAKVIDFHGSYEEYLTSKEQALKSKASRKDQGT</sequence>
<dbReference type="InterPro" id="IPR003439">
    <property type="entry name" value="ABC_transporter-like_ATP-bd"/>
</dbReference>
<accession>D3UJE6</accession>
<gene>
    <name evidence="7" type="ordered locus">HMU13690</name>
</gene>
<keyword evidence="1" id="KW-0677">Repeat</keyword>
<dbReference type="InterPro" id="IPR003593">
    <property type="entry name" value="AAA+_ATPase"/>
</dbReference>
<keyword evidence="3 7" id="KW-0067">ATP-binding</keyword>
<evidence type="ECO:0000256" key="4">
    <source>
        <dbReference type="ARBA" id="ARBA00061551"/>
    </source>
</evidence>
<keyword evidence="8" id="KW-1185">Reference proteome</keyword>
<feature type="domain" description="ABC transporter" evidence="6">
    <location>
        <begin position="2"/>
        <end position="254"/>
    </location>
</feature>
<dbReference type="InterPro" id="IPR032781">
    <property type="entry name" value="ABC_tran_Xtn"/>
</dbReference>